<sequence>MEFQLANLGFDRTQVAPSCEHTSILKFLKYDVYLYYGGEGVTDTSPLLSELQYFNNGDMQHLDPINLHKFSYTYGHGKTRLLFARYPNIATYYTVIVRNLFNNGTGWSSYVPVVSDGCHTQSTGWFNCGETYNLAARIVCTVVGVIGLFLCFFGHRFFRTEMFLVGATSTLLVSYILVLKYSTFSNIGQYITTGVSGLVGGILWFTFWYFVGIPVLSVLLIGLLLGYLISSIAFNLTPLGDLDYWATEFNYGMAFTCGILVVPVLLLAFTKQLNIIATSILGSFAVVVAIDVYIGSYMAYIIQDSIRKATIEDFRLVHTKPPFQTRDMILCVIWVLLTICGISFQNWREKDRKPFPDCPNTIRKLKARRRLAEMNTEGAPTPRTPLLADQQASARSYGIDPGSRSYGSPGTGAGAYPARTVDTSGFVDAGNTATDRQIDRYASQPT</sequence>
<keyword evidence="3 6" id="KW-1133">Transmembrane helix</keyword>
<dbReference type="GO" id="GO:0005886">
    <property type="term" value="C:plasma membrane"/>
    <property type="evidence" value="ECO:0007669"/>
    <property type="project" value="TreeGrafter"/>
</dbReference>
<keyword evidence="2 6" id="KW-0812">Transmembrane</keyword>
<feature type="transmembrane region" description="Helical" evidence="6">
    <location>
        <begin position="187"/>
        <end position="211"/>
    </location>
</feature>
<feature type="transmembrane region" description="Helical" evidence="6">
    <location>
        <begin position="162"/>
        <end position="181"/>
    </location>
</feature>
<gene>
    <name evidence="8" type="ORF">OFUS_LOCUS8368</name>
</gene>
<dbReference type="EMBL" id="CAIIXF020000004">
    <property type="protein sequence ID" value="CAH1781857.1"/>
    <property type="molecule type" value="Genomic_DNA"/>
</dbReference>
<dbReference type="InterPro" id="IPR025256">
    <property type="entry name" value="TM7S3/TM198-like_dom"/>
</dbReference>
<evidence type="ECO:0000256" key="6">
    <source>
        <dbReference type="SAM" id="Phobius"/>
    </source>
</evidence>
<comment type="subcellular location">
    <subcellularLocation>
        <location evidence="1">Membrane</location>
        <topology evidence="1">Multi-pass membrane protein</topology>
    </subcellularLocation>
</comment>
<dbReference type="PANTHER" id="PTHR15937:SF3">
    <property type="entry name" value="TRANSMEMBRANE 7 SUPERFAMILY MEMBER 3"/>
    <property type="match status" value="1"/>
</dbReference>
<organism evidence="8 9">
    <name type="scientific">Owenia fusiformis</name>
    <name type="common">Polychaete worm</name>
    <dbReference type="NCBI Taxonomy" id="6347"/>
    <lineage>
        <taxon>Eukaryota</taxon>
        <taxon>Metazoa</taxon>
        <taxon>Spiralia</taxon>
        <taxon>Lophotrochozoa</taxon>
        <taxon>Annelida</taxon>
        <taxon>Polychaeta</taxon>
        <taxon>Sedentaria</taxon>
        <taxon>Canalipalpata</taxon>
        <taxon>Sabellida</taxon>
        <taxon>Oweniida</taxon>
        <taxon>Oweniidae</taxon>
        <taxon>Owenia</taxon>
    </lineage>
</organism>
<feature type="transmembrane region" description="Helical" evidence="6">
    <location>
        <begin position="281"/>
        <end position="303"/>
    </location>
</feature>
<dbReference type="OrthoDB" id="5967337at2759"/>
<feature type="domain" description="TM7S3/TM198-like" evidence="7">
    <location>
        <begin position="140"/>
        <end position="345"/>
    </location>
</feature>
<feature type="transmembrane region" description="Helical" evidence="6">
    <location>
        <begin position="134"/>
        <end position="155"/>
    </location>
</feature>
<keyword evidence="4 6" id="KW-0472">Membrane</keyword>
<evidence type="ECO:0000313" key="8">
    <source>
        <dbReference type="EMBL" id="CAH1781857.1"/>
    </source>
</evidence>
<evidence type="ECO:0000256" key="4">
    <source>
        <dbReference type="ARBA" id="ARBA00023136"/>
    </source>
</evidence>
<dbReference type="Proteomes" id="UP000749559">
    <property type="component" value="Unassembled WGS sequence"/>
</dbReference>
<evidence type="ECO:0000256" key="3">
    <source>
        <dbReference type="ARBA" id="ARBA00022989"/>
    </source>
</evidence>
<evidence type="ECO:0000256" key="1">
    <source>
        <dbReference type="ARBA" id="ARBA00004141"/>
    </source>
</evidence>
<feature type="transmembrane region" description="Helical" evidence="6">
    <location>
        <begin position="323"/>
        <end position="344"/>
    </location>
</feature>
<feature type="region of interest" description="Disordered" evidence="5">
    <location>
        <begin position="373"/>
        <end position="446"/>
    </location>
</feature>
<dbReference type="GO" id="GO:0043069">
    <property type="term" value="P:negative regulation of programmed cell death"/>
    <property type="evidence" value="ECO:0007669"/>
    <property type="project" value="TreeGrafter"/>
</dbReference>
<dbReference type="Pfam" id="PF13886">
    <property type="entry name" value="TM7S3_TM198"/>
    <property type="match status" value="1"/>
</dbReference>
<feature type="transmembrane region" description="Helical" evidence="6">
    <location>
        <begin position="218"/>
        <end position="237"/>
    </location>
</feature>
<evidence type="ECO:0000256" key="5">
    <source>
        <dbReference type="SAM" id="MobiDB-lite"/>
    </source>
</evidence>
<keyword evidence="9" id="KW-1185">Reference proteome</keyword>
<dbReference type="Pfam" id="PF25992">
    <property type="entry name" value="Ig_TM7SF3_N"/>
    <property type="match status" value="1"/>
</dbReference>
<evidence type="ECO:0000313" key="9">
    <source>
        <dbReference type="Proteomes" id="UP000749559"/>
    </source>
</evidence>
<proteinExistence type="predicted"/>
<dbReference type="AlphaFoldDB" id="A0A8J1YBL6"/>
<comment type="caution">
    <text evidence="8">The sequence shown here is derived from an EMBL/GenBank/DDBJ whole genome shotgun (WGS) entry which is preliminary data.</text>
</comment>
<evidence type="ECO:0000256" key="2">
    <source>
        <dbReference type="ARBA" id="ARBA00022692"/>
    </source>
</evidence>
<protein>
    <recommendedName>
        <fullName evidence="7">TM7S3/TM198-like domain-containing protein</fullName>
    </recommendedName>
</protein>
<reference evidence="8" key="1">
    <citation type="submission" date="2022-03" db="EMBL/GenBank/DDBJ databases">
        <authorList>
            <person name="Martin C."/>
        </authorList>
    </citation>
    <scope>NUCLEOTIDE SEQUENCE</scope>
</reference>
<dbReference type="InterPro" id="IPR042502">
    <property type="entry name" value="TM7SF3"/>
</dbReference>
<name>A0A8J1YBL6_OWEFU</name>
<dbReference type="PANTHER" id="PTHR15937">
    <property type="entry name" value="TRANSMEMBRANE 7 SUPERFAMILY MEMBER 3"/>
    <property type="match status" value="1"/>
</dbReference>
<evidence type="ECO:0000259" key="7">
    <source>
        <dbReference type="Pfam" id="PF13886"/>
    </source>
</evidence>
<feature type="transmembrane region" description="Helical" evidence="6">
    <location>
        <begin position="249"/>
        <end position="269"/>
    </location>
</feature>
<accession>A0A8J1YBL6</accession>